<feature type="signal peptide" evidence="1">
    <location>
        <begin position="1"/>
        <end position="30"/>
    </location>
</feature>
<sequence>MAKNLINSVSFTVLLVVLLMASTGILNSEATCPGCTSPVFLDECPSAHGTNNEECCKCCAANYPTACGGVIEGTDKHCHCKKNA</sequence>
<reference evidence="3" key="2">
    <citation type="submission" date="2025-08" db="UniProtKB">
        <authorList>
            <consortium name="RefSeq"/>
        </authorList>
    </citation>
    <scope>IDENTIFICATION</scope>
    <source>
        <tissue evidence="3">Leaf</tissue>
    </source>
</reference>
<gene>
    <name evidence="3" type="primary">LOC104710988</name>
</gene>
<evidence type="ECO:0000313" key="3">
    <source>
        <dbReference type="RefSeq" id="XP_010425950.1"/>
    </source>
</evidence>
<dbReference type="Proteomes" id="UP000694864">
    <property type="component" value="Chromosome 9"/>
</dbReference>
<dbReference type="RefSeq" id="XP_010425950.1">
    <property type="nucleotide sequence ID" value="XM_010427648.2"/>
</dbReference>
<organism evidence="2 3">
    <name type="scientific">Camelina sativa</name>
    <name type="common">False flax</name>
    <name type="synonym">Myagrum sativum</name>
    <dbReference type="NCBI Taxonomy" id="90675"/>
    <lineage>
        <taxon>Eukaryota</taxon>
        <taxon>Viridiplantae</taxon>
        <taxon>Streptophyta</taxon>
        <taxon>Embryophyta</taxon>
        <taxon>Tracheophyta</taxon>
        <taxon>Spermatophyta</taxon>
        <taxon>Magnoliopsida</taxon>
        <taxon>eudicotyledons</taxon>
        <taxon>Gunneridae</taxon>
        <taxon>Pentapetalae</taxon>
        <taxon>rosids</taxon>
        <taxon>malvids</taxon>
        <taxon>Brassicales</taxon>
        <taxon>Brassicaceae</taxon>
        <taxon>Camelineae</taxon>
        <taxon>Camelina</taxon>
    </lineage>
</organism>
<reference evidence="2" key="1">
    <citation type="journal article" date="2014" name="Nat. Commun.">
        <title>The emerging biofuel crop Camelina sativa retains a highly undifferentiated hexaploid genome structure.</title>
        <authorList>
            <person name="Kagale S."/>
            <person name="Koh C."/>
            <person name="Nixon J."/>
            <person name="Bollina V."/>
            <person name="Clarke W.E."/>
            <person name="Tuteja R."/>
            <person name="Spillane C."/>
            <person name="Robinson S.J."/>
            <person name="Links M.G."/>
            <person name="Clarke C."/>
            <person name="Higgins E.E."/>
            <person name="Huebert T."/>
            <person name="Sharpe A.G."/>
            <person name="Parkin I.A."/>
        </authorList>
    </citation>
    <scope>NUCLEOTIDE SEQUENCE [LARGE SCALE GENOMIC DNA]</scope>
    <source>
        <strain evidence="2">cv. DH55</strain>
    </source>
</reference>
<dbReference type="GeneID" id="104710988"/>
<keyword evidence="2" id="KW-1185">Reference proteome</keyword>
<feature type="chain" id="PRO_5046966294" evidence="1">
    <location>
        <begin position="31"/>
        <end position="84"/>
    </location>
</feature>
<proteinExistence type="predicted"/>
<evidence type="ECO:0000313" key="2">
    <source>
        <dbReference type="Proteomes" id="UP000694864"/>
    </source>
</evidence>
<name>A0ABM0TG78_CAMSA</name>
<evidence type="ECO:0000256" key="1">
    <source>
        <dbReference type="SAM" id="SignalP"/>
    </source>
</evidence>
<keyword evidence="1" id="KW-0732">Signal</keyword>
<accession>A0ABM0TG78</accession>
<protein>
    <submittedName>
        <fullName evidence="3">Defensin-like protein 206</fullName>
    </submittedName>
</protein>